<keyword evidence="2" id="KW-1185">Reference proteome</keyword>
<dbReference type="EMBL" id="CP051775">
    <property type="protein sequence ID" value="QJE72820.1"/>
    <property type="molecule type" value="Genomic_DNA"/>
</dbReference>
<organism evidence="1 2">
    <name type="scientific">Aerophototrophica crusticola</name>
    <dbReference type="NCBI Taxonomy" id="1709002"/>
    <lineage>
        <taxon>Bacteria</taxon>
        <taxon>Pseudomonadati</taxon>
        <taxon>Pseudomonadota</taxon>
        <taxon>Alphaproteobacteria</taxon>
        <taxon>Rhodospirillales</taxon>
        <taxon>Rhodospirillaceae</taxon>
        <taxon>Aerophototrophica</taxon>
    </lineage>
</organism>
<evidence type="ECO:0000313" key="1">
    <source>
        <dbReference type="EMBL" id="QJE72820.1"/>
    </source>
</evidence>
<dbReference type="KEGG" id="acru:HHL28_06710"/>
<sequence>MIEGAVFVVALLLIAKAMAMMLRANRLYAASVKEIAAVAAKPKELAALKAQVANQIAEQKREGERLAASITRHKQEKVHLAEELDRLRNRRKDNLFAMERASAPGQPLWEVVVCNETYFRDCGEPEFVLSWAEGRRYLVAAPSERDARKRAELKFLASQGYRVLGIERCSRF</sequence>
<dbReference type="Proteomes" id="UP000501891">
    <property type="component" value="Chromosome"/>
</dbReference>
<evidence type="ECO:0000313" key="2">
    <source>
        <dbReference type="Proteomes" id="UP000501891"/>
    </source>
</evidence>
<gene>
    <name evidence="1" type="ORF">HHL28_06710</name>
</gene>
<protein>
    <submittedName>
        <fullName evidence="1">Uncharacterized protein</fullName>
    </submittedName>
</protein>
<dbReference type="AlphaFoldDB" id="A0A858R5W5"/>
<name>A0A858R5W5_9PROT</name>
<accession>A0A858R5W5</accession>
<proteinExistence type="predicted"/>
<reference evidence="1" key="1">
    <citation type="submission" date="2020-04" db="EMBL/GenBank/DDBJ databases">
        <title>A desert anoxygenic phototrophic bacterium fixes CO2 using RubisCO under aerobic conditions.</title>
        <authorList>
            <person name="Tang K."/>
        </authorList>
    </citation>
    <scope>NUCLEOTIDE SEQUENCE [LARGE SCALE GENOMIC DNA]</scope>
    <source>
        <strain evidence="1">MIMtkB3</strain>
    </source>
</reference>